<keyword evidence="2 7" id="KW-0028">Amino-acid biosynthesis</keyword>
<comment type="caution">
    <text evidence="7">Lacks conserved residue(s) required for the propagation of feature annotation.</text>
</comment>
<comment type="caution">
    <text evidence="9">The sequence shown here is derived from an EMBL/GenBank/DDBJ whole genome shotgun (WGS) entry which is preliminary data.</text>
</comment>
<feature type="binding site" evidence="7">
    <location>
        <position position="249"/>
    </location>
    <ligand>
        <name>substrate</name>
    </ligand>
</feature>
<dbReference type="CDD" id="cd03131">
    <property type="entry name" value="GATase1_HTS"/>
    <property type="match status" value="1"/>
</dbReference>
<keyword evidence="4 7" id="KW-0486">Methionine biosynthesis</keyword>
<evidence type="ECO:0000256" key="7">
    <source>
        <dbReference type="HAMAP-Rule" id="MF_00295"/>
    </source>
</evidence>
<evidence type="ECO:0000313" key="10">
    <source>
        <dbReference type="Proteomes" id="UP000262195"/>
    </source>
</evidence>
<dbReference type="STRING" id="1121105.GCA_000421665_01252"/>
<dbReference type="InterPro" id="IPR033752">
    <property type="entry name" value="MetA_family"/>
</dbReference>
<evidence type="ECO:0000256" key="4">
    <source>
        <dbReference type="ARBA" id="ARBA00023167"/>
    </source>
</evidence>
<organism evidence="9 10">
    <name type="scientific">Bavariicoccus seileri</name>
    <dbReference type="NCBI Taxonomy" id="549685"/>
    <lineage>
        <taxon>Bacteria</taxon>
        <taxon>Bacillati</taxon>
        <taxon>Bacillota</taxon>
        <taxon>Bacilli</taxon>
        <taxon>Lactobacillales</taxon>
        <taxon>Enterococcaceae</taxon>
        <taxon>Bavariicoccus</taxon>
    </lineage>
</organism>
<dbReference type="EMBL" id="DQHO01000006">
    <property type="protein sequence ID" value="HCS93269.1"/>
    <property type="molecule type" value="Genomic_DNA"/>
</dbReference>
<feature type="active site" description="Proton acceptor" evidence="7">
    <location>
        <position position="235"/>
    </location>
</feature>
<dbReference type="GO" id="GO:0008899">
    <property type="term" value="F:homoserine O-succinyltransferase activity"/>
    <property type="evidence" value="ECO:0007669"/>
    <property type="project" value="UniProtKB-UniRule"/>
</dbReference>
<evidence type="ECO:0000256" key="3">
    <source>
        <dbReference type="ARBA" id="ARBA00022679"/>
    </source>
</evidence>
<sequence>MPIVIPNNLPAYKTLSDENVSVMDEHRASTQDIRPLEILILNLMPLKLEAETQLLRLLSNTPLQIHVTFLRTDSYQATHTPPEHLKRFYKTFQQIKQKRYDGLIITGAPVEKLDYRDVKYWKELTEIFDYAKTEVTTTFHICWAALAGLYYYYDIGKEVLKTKRFGLYKHITNQPKDRLLRGLDPEFYIPHSCCANLDFKAIEANKKLEVLASSKDIGPVIIKSKDDRHIFVTGHLEYDADTLDKEYQRDLKKQSEIKEPPDYYGDTGLPRLLWRSTATLIFSNWLNYYVYQNTPYDLYKEDIS</sequence>
<evidence type="ECO:0000256" key="6">
    <source>
        <dbReference type="ARBA" id="ARBA00049043"/>
    </source>
</evidence>
<keyword evidence="1 7" id="KW-0963">Cytoplasm</keyword>
<feature type="site" description="Important for acyl-CoA specificity" evidence="7">
    <location>
        <position position="111"/>
    </location>
</feature>
<dbReference type="UniPathway" id="UPA00051">
    <property type="reaction ID" value="UER00074"/>
</dbReference>
<protein>
    <recommendedName>
        <fullName evidence="7">Homoserine O-acetyltransferase</fullName>
        <shortName evidence="7">HAT</shortName>
        <ecNumber evidence="7">2.3.1.31</ecNumber>
    </recommendedName>
    <alternativeName>
        <fullName evidence="7">Homoserine transacetylase</fullName>
        <shortName evidence="7">HTA</shortName>
    </alternativeName>
</protein>
<dbReference type="Gene3D" id="3.40.50.880">
    <property type="match status" value="1"/>
</dbReference>
<evidence type="ECO:0000256" key="5">
    <source>
        <dbReference type="ARBA" id="ARBA00023315"/>
    </source>
</evidence>
<accession>A0A3D4S375</accession>
<dbReference type="PANTHER" id="PTHR20919:SF0">
    <property type="entry name" value="HOMOSERINE O-SUCCINYLTRANSFERASE"/>
    <property type="match status" value="1"/>
</dbReference>
<feature type="site" description="Important for substrate specificity" evidence="7">
    <location>
        <position position="192"/>
    </location>
</feature>
<dbReference type="GO" id="GO:0004414">
    <property type="term" value="F:homoserine O-acetyltransferase activity"/>
    <property type="evidence" value="ECO:0007669"/>
    <property type="project" value="UniProtKB-EC"/>
</dbReference>
<dbReference type="GO" id="GO:0005737">
    <property type="term" value="C:cytoplasm"/>
    <property type="evidence" value="ECO:0007669"/>
    <property type="project" value="UniProtKB-SubCell"/>
</dbReference>
<evidence type="ECO:0000256" key="2">
    <source>
        <dbReference type="ARBA" id="ARBA00022605"/>
    </source>
</evidence>
<feature type="active site" evidence="7">
    <location>
        <position position="237"/>
    </location>
</feature>
<dbReference type="InterPro" id="IPR029062">
    <property type="entry name" value="Class_I_gatase-like"/>
</dbReference>
<comment type="catalytic activity">
    <reaction evidence="6 7">
        <text>L-homoserine + acetyl-CoA = O-acetyl-L-homoserine + CoA</text>
        <dbReference type="Rhea" id="RHEA:13701"/>
        <dbReference type="ChEBI" id="CHEBI:57287"/>
        <dbReference type="ChEBI" id="CHEBI:57288"/>
        <dbReference type="ChEBI" id="CHEBI:57476"/>
        <dbReference type="ChEBI" id="CHEBI:57716"/>
        <dbReference type="EC" id="2.3.1.31"/>
    </reaction>
</comment>
<comment type="pathway">
    <text evidence="7">Amino-acid biosynthesis; L-methionine biosynthesis via de novo pathway; O-acetyl-L-homoserine from L-homoserine: step 1/1.</text>
</comment>
<feature type="active site" description="Acyl-thioester intermediate" evidence="7 8">
    <location>
        <position position="142"/>
    </location>
</feature>
<dbReference type="AlphaFoldDB" id="A0A3D4S375"/>
<comment type="similarity">
    <text evidence="7">Belongs to the MetA family.</text>
</comment>
<gene>
    <name evidence="7" type="primary">metAA</name>
    <name evidence="9" type="ORF">DIW15_00990</name>
</gene>
<feature type="binding site" evidence="7">
    <location>
        <position position="192"/>
    </location>
    <ligand>
        <name>substrate</name>
    </ligand>
</feature>
<comment type="subcellular location">
    <subcellularLocation>
        <location evidence="7">Cytoplasm</location>
    </subcellularLocation>
</comment>
<comment type="function">
    <text evidence="7">Transfers an acetyl group from acetyl-CoA to L-homoserine, forming acetyl-L-homoserine.</text>
</comment>
<dbReference type="Pfam" id="PF04204">
    <property type="entry name" value="HTS"/>
    <property type="match status" value="1"/>
</dbReference>
<dbReference type="SUPFAM" id="SSF52317">
    <property type="entry name" value="Class I glutamine amidotransferase-like"/>
    <property type="match status" value="1"/>
</dbReference>
<dbReference type="InterPro" id="IPR005697">
    <property type="entry name" value="HST_MetA"/>
</dbReference>
<reference evidence="9 10" key="1">
    <citation type="journal article" date="2018" name="Nat. Biotechnol.">
        <title>A standardized bacterial taxonomy based on genome phylogeny substantially revises the tree of life.</title>
        <authorList>
            <person name="Parks D.H."/>
            <person name="Chuvochina M."/>
            <person name="Waite D.W."/>
            <person name="Rinke C."/>
            <person name="Skarshewski A."/>
            <person name="Chaumeil P.A."/>
            <person name="Hugenholtz P."/>
        </authorList>
    </citation>
    <scope>NUCLEOTIDE SEQUENCE [LARGE SCALE GENOMIC DNA]</scope>
    <source>
        <strain evidence="9">UBA11306</strain>
    </source>
</reference>
<evidence type="ECO:0000256" key="8">
    <source>
        <dbReference type="PIRSR" id="PIRSR000450-1"/>
    </source>
</evidence>
<dbReference type="EC" id="2.3.1.31" evidence="7"/>
<dbReference type="HAMAP" id="MF_00295">
    <property type="entry name" value="MetA_acyltransf"/>
    <property type="match status" value="1"/>
</dbReference>
<dbReference type="PIRSF" id="PIRSF000450">
    <property type="entry name" value="H_ser_succinyltr"/>
    <property type="match status" value="1"/>
</dbReference>
<evidence type="ECO:0000256" key="1">
    <source>
        <dbReference type="ARBA" id="ARBA00022490"/>
    </source>
</evidence>
<feature type="binding site" evidence="7">
    <location>
        <position position="163"/>
    </location>
    <ligand>
        <name>substrate</name>
    </ligand>
</feature>
<name>A0A3D4S375_9ENTE</name>
<dbReference type="Proteomes" id="UP000262195">
    <property type="component" value="Unassembled WGS sequence"/>
</dbReference>
<dbReference type="PANTHER" id="PTHR20919">
    <property type="entry name" value="HOMOSERINE O-SUCCINYLTRANSFERASE"/>
    <property type="match status" value="1"/>
</dbReference>
<keyword evidence="3 7" id="KW-0808">Transferase</keyword>
<dbReference type="NCBIfam" id="TIGR01001">
    <property type="entry name" value="metA"/>
    <property type="match status" value="1"/>
</dbReference>
<dbReference type="GO" id="GO:0019281">
    <property type="term" value="P:L-methionine biosynthetic process from homoserine via O-succinyl-L-homoserine and cystathionine"/>
    <property type="evidence" value="ECO:0007669"/>
    <property type="project" value="InterPro"/>
</dbReference>
<proteinExistence type="inferred from homology"/>
<keyword evidence="5 7" id="KW-0012">Acyltransferase</keyword>
<evidence type="ECO:0000313" key="9">
    <source>
        <dbReference type="EMBL" id="HCS93269.1"/>
    </source>
</evidence>